<comment type="caution">
    <text evidence="2">The sequence shown here is derived from an EMBL/GenBank/DDBJ whole genome shotgun (WGS) entry which is preliminary data.</text>
</comment>
<evidence type="ECO:0000313" key="2">
    <source>
        <dbReference type="EMBL" id="RTZ02738.1"/>
    </source>
</evidence>
<feature type="signal peptide" evidence="1">
    <location>
        <begin position="1"/>
        <end position="21"/>
    </location>
</feature>
<reference evidence="2 3" key="1">
    <citation type="submission" date="2018-12" db="EMBL/GenBank/DDBJ databases">
        <title>Flavobacterium sp. nov., isolated from glacier ice.</title>
        <authorList>
            <person name="Liu Q."/>
            <person name="Xin Y.-H."/>
        </authorList>
    </citation>
    <scope>NUCLEOTIDE SEQUENCE [LARGE SCALE GENOMIC DNA]</scope>
    <source>
        <strain evidence="2 3">RB1N8</strain>
    </source>
</reference>
<protein>
    <submittedName>
        <fullName evidence="2">Uncharacterized protein</fullName>
    </submittedName>
</protein>
<sequence length="92" mass="9770">MKSFIKVMLPVVAFALASAGAVSTNAPKKADGKKPPITAFVQNPSSTSCAPVTANCSETNTHLNCMSIEFPAKRAFLKDASNACVVELWRIQ</sequence>
<keyword evidence="3" id="KW-1185">Reference proteome</keyword>
<keyword evidence="1" id="KW-0732">Signal</keyword>
<name>A0A3S0MY84_9FLAO</name>
<dbReference type="AlphaFoldDB" id="A0A3S0MY84"/>
<feature type="chain" id="PRO_5018647005" evidence="1">
    <location>
        <begin position="22"/>
        <end position="92"/>
    </location>
</feature>
<proteinExistence type="predicted"/>
<organism evidence="2 3">
    <name type="scientific">Flavobacterium bomense</name>
    <dbReference type="NCBI Taxonomy" id="2497483"/>
    <lineage>
        <taxon>Bacteria</taxon>
        <taxon>Pseudomonadati</taxon>
        <taxon>Bacteroidota</taxon>
        <taxon>Flavobacteriia</taxon>
        <taxon>Flavobacteriales</taxon>
        <taxon>Flavobacteriaceae</taxon>
        <taxon>Flavobacterium</taxon>
    </lineage>
</organism>
<gene>
    <name evidence="2" type="ORF">EKL98_12830</name>
</gene>
<accession>A0A3S0MY84</accession>
<evidence type="ECO:0000256" key="1">
    <source>
        <dbReference type="SAM" id="SignalP"/>
    </source>
</evidence>
<dbReference type="EMBL" id="RYDJ01000016">
    <property type="protein sequence ID" value="RTZ02738.1"/>
    <property type="molecule type" value="Genomic_DNA"/>
</dbReference>
<dbReference type="Proteomes" id="UP000280825">
    <property type="component" value="Unassembled WGS sequence"/>
</dbReference>
<evidence type="ECO:0000313" key="3">
    <source>
        <dbReference type="Proteomes" id="UP000280825"/>
    </source>
</evidence>